<dbReference type="RefSeq" id="WP_076763977.1">
    <property type="nucleotide sequence ID" value="NZ_MSFI01000005.1"/>
</dbReference>
<dbReference type="EMBL" id="MSFI01000005">
    <property type="protein sequence ID" value="OMP68284.1"/>
    <property type="molecule type" value="Genomic_DNA"/>
</dbReference>
<keyword evidence="1" id="KW-1133">Transmembrane helix</keyword>
<name>A0A1V2ABV7_9BACI</name>
<sequence>MEFIQIFNLTLPVQQPAVVIALFGAWLYTRCKYGKSFAEQISSVSFLFVMVWKFSIVLLQLPIVIKAPLSLLYFNGGLYGFWLGLASALFYAYVKKMPTFNTAEAWAFVVAIYPFALSILSNTFTIWHVVQFTGSLLFFIFAKEGLEKALILLLFWQLLFLSGDGRLFSVESLVYISVTVYFIFWRKKT</sequence>
<evidence type="ECO:0000313" key="3">
    <source>
        <dbReference type="Proteomes" id="UP000188613"/>
    </source>
</evidence>
<protein>
    <submittedName>
        <fullName evidence="2">Uncharacterized protein</fullName>
    </submittedName>
</protein>
<organism evidence="2 3">
    <name type="scientific">Domibacillus epiphyticus</name>
    <dbReference type="NCBI Taxonomy" id="1714355"/>
    <lineage>
        <taxon>Bacteria</taxon>
        <taxon>Bacillati</taxon>
        <taxon>Bacillota</taxon>
        <taxon>Bacilli</taxon>
        <taxon>Bacillales</taxon>
        <taxon>Bacillaceae</taxon>
        <taxon>Domibacillus</taxon>
    </lineage>
</organism>
<keyword evidence="3" id="KW-1185">Reference proteome</keyword>
<keyword evidence="1" id="KW-0812">Transmembrane</keyword>
<accession>A0A1V2ABV7</accession>
<feature type="transmembrane region" description="Helical" evidence="1">
    <location>
        <begin position="71"/>
        <end position="94"/>
    </location>
</feature>
<feature type="transmembrane region" description="Helical" evidence="1">
    <location>
        <begin position="167"/>
        <end position="185"/>
    </location>
</feature>
<gene>
    <name evidence="2" type="ORF">BTO28_03200</name>
</gene>
<feature type="transmembrane region" description="Helical" evidence="1">
    <location>
        <begin position="6"/>
        <end position="29"/>
    </location>
</feature>
<dbReference type="AlphaFoldDB" id="A0A1V2ABV7"/>
<proteinExistence type="predicted"/>
<reference evidence="2 3" key="1">
    <citation type="submission" date="2016-12" db="EMBL/GenBank/DDBJ databases">
        <title>Domibacillus sp. SAB 38T whole genome sequencing.</title>
        <authorList>
            <person name="Verma A."/>
            <person name="Ojha A.K."/>
            <person name="Krishnamurthi S."/>
        </authorList>
    </citation>
    <scope>NUCLEOTIDE SEQUENCE [LARGE SCALE GENOMIC DNA]</scope>
    <source>
        <strain evidence="2 3">SAB 38</strain>
    </source>
</reference>
<dbReference type="OrthoDB" id="2427847at2"/>
<feature type="transmembrane region" description="Helical" evidence="1">
    <location>
        <begin position="106"/>
        <end position="130"/>
    </location>
</feature>
<feature type="transmembrane region" description="Helical" evidence="1">
    <location>
        <begin position="41"/>
        <end position="65"/>
    </location>
</feature>
<keyword evidence="1" id="KW-0472">Membrane</keyword>
<evidence type="ECO:0000313" key="2">
    <source>
        <dbReference type="EMBL" id="OMP68284.1"/>
    </source>
</evidence>
<dbReference type="Proteomes" id="UP000188613">
    <property type="component" value="Unassembled WGS sequence"/>
</dbReference>
<feature type="transmembrane region" description="Helical" evidence="1">
    <location>
        <begin position="136"/>
        <end position="155"/>
    </location>
</feature>
<dbReference type="STRING" id="1714355.BTO28_03200"/>
<evidence type="ECO:0000256" key="1">
    <source>
        <dbReference type="SAM" id="Phobius"/>
    </source>
</evidence>
<comment type="caution">
    <text evidence="2">The sequence shown here is derived from an EMBL/GenBank/DDBJ whole genome shotgun (WGS) entry which is preliminary data.</text>
</comment>